<dbReference type="STRING" id="477690.SAMN05216474_0274"/>
<gene>
    <name evidence="7" type="primary">tpiA</name>
    <name evidence="9" type="ORF">SAMN05216474_0274</name>
</gene>
<evidence type="ECO:0000256" key="5">
    <source>
        <dbReference type="ARBA" id="ARBA00023152"/>
    </source>
</evidence>
<evidence type="ECO:0000256" key="7">
    <source>
        <dbReference type="HAMAP-Rule" id="MF_00147"/>
    </source>
</evidence>
<feature type="active site" description="Proton acceptor" evidence="7">
    <location>
        <position position="167"/>
    </location>
</feature>
<dbReference type="GO" id="GO:0005829">
    <property type="term" value="C:cytosol"/>
    <property type="evidence" value="ECO:0007669"/>
    <property type="project" value="TreeGrafter"/>
</dbReference>
<comment type="similarity">
    <text evidence="2 7 8">Belongs to the triosephosphate isomerase family.</text>
</comment>
<evidence type="ECO:0000256" key="6">
    <source>
        <dbReference type="ARBA" id="ARBA00023235"/>
    </source>
</evidence>
<dbReference type="AlphaFoldDB" id="A0A1I6XKI4"/>
<dbReference type="CDD" id="cd00311">
    <property type="entry name" value="TIM"/>
    <property type="match status" value="1"/>
</dbReference>
<dbReference type="OrthoDB" id="9809429at2"/>
<dbReference type="InterPro" id="IPR020861">
    <property type="entry name" value="Triosephosphate_isomerase_AS"/>
</dbReference>
<dbReference type="PROSITE" id="PS51440">
    <property type="entry name" value="TIM_2"/>
    <property type="match status" value="1"/>
</dbReference>
<dbReference type="GO" id="GO:0019563">
    <property type="term" value="P:glycerol catabolic process"/>
    <property type="evidence" value="ECO:0007669"/>
    <property type="project" value="TreeGrafter"/>
</dbReference>
<dbReference type="HAMAP" id="MF_00147_B">
    <property type="entry name" value="TIM_B"/>
    <property type="match status" value="1"/>
</dbReference>
<keyword evidence="3 7" id="KW-0312">Gluconeogenesis</keyword>
<dbReference type="PANTHER" id="PTHR21139:SF42">
    <property type="entry name" value="TRIOSEPHOSPHATE ISOMERASE"/>
    <property type="match status" value="1"/>
</dbReference>
<dbReference type="SUPFAM" id="SSF51351">
    <property type="entry name" value="Triosephosphate isomerase (TIM)"/>
    <property type="match status" value="1"/>
</dbReference>
<evidence type="ECO:0000313" key="10">
    <source>
        <dbReference type="Proteomes" id="UP000236454"/>
    </source>
</evidence>
<name>A0A1I6XKI4_9FLAO</name>
<evidence type="ECO:0000256" key="2">
    <source>
        <dbReference type="ARBA" id="ARBA00007422"/>
    </source>
</evidence>
<comment type="subunit">
    <text evidence="7 8">Homodimer.</text>
</comment>
<feature type="binding site" evidence="7">
    <location>
        <position position="213"/>
    </location>
    <ligand>
        <name>substrate</name>
    </ligand>
</feature>
<proteinExistence type="inferred from homology"/>
<feature type="binding site" evidence="7">
    <location>
        <begin position="9"/>
        <end position="11"/>
    </location>
    <ligand>
        <name>substrate</name>
    </ligand>
</feature>
<reference evidence="9 10" key="1">
    <citation type="submission" date="2016-10" db="EMBL/GenBank/DDBJ databases">
        <authorList>
            <person name="de Groot N.N."/>
        </authorList>
    </citation>
    <scope>NUCLEOTIDE SEQUENCE [LARGE SCALE GENOMIC DNA]</scope>
    <source>
        <strain evidence="9 10">CGMCC 1.7005</strain>
    </source>
</reference>
<sequence length="250" mass="27134">MRRKIVAGNYKMNLNPAEVAELFDGITDYHFIEENKEMKVFPPFIYLSEALAKLGKSPITVGAQNGYFEAKGAFTGEISMAQLKAFEVESVLVGHSERREIFGEDNAIIKKKVDAALAEGLEVIFCCGEPLEVREEGTQKDFVIKQLEESLFHLSAEQMKNVVIAYEPIWAIGTGKTASSAQADEMHKDIRAAIAGKYSEDVAQSTSILYGGSVKPDNAVELFACENVDGGLVGGACLKAADFIAIANAL</sequence>
<accession>A0A1I6XKI4</accession>
<evidence type="ECO:0000313" key="9">
    <source>
        <dbReference type="EMBL" id="SFT38810.1"/>
    </source>
</evidence>
<dbReference type="InterPro" id="IPR035990">
    <property type="entry name" value="TIM_sf"/>
</dbReference>
<dbReference type="GO" id="GO:0006096">
    <property type="term" value="P:glycolytic process"/>
    <property type="evidence" value="ECO:0007669"/>
    <property type="project" value="UniProtKB-UniRule"/>
</dbReference>
<comment type="pathway">
    <text evidence="1 7 8">Carbohydrate degradation; glycolysis; D-glyceraldehyde 3-phosphate from glycerone phosphate: step 1/1.</text>
</comment>
<keyword evidence="5 7" id="KW-0324">Glycolysis</keyword>
<dbReference type="PROSITE" id="PS00171">
    <property type="entry name" value="TIM_1"/>
    <property type="match status" value="1"/>
</dbReference>
<dbReference type="GO" id="GO:0006094">
    <property type="term" value="P:gluconeogenesis"/>
    <property type="evidence" value="ECO:0007669"/>
    <property type="project" value="UniProtKB-UniRule"/>
</dbReference>
<dbReference type="EMBL" id="FPAS01000001">
    <property type="protein sequence ID" value="SFT38810.1"/>
    <property type="molecule type" value="Genomic_DNA"/>
</dbReference>
<dbReference type="InterPro" id="IPR013785">
    <property type="entry name" value="Aldolase_TIM"/>
</dbReference>
<dbReference type="UniPathway" id="UPA00109">
    <property type="reaction ID" value="UER00189"/>
</dbReference>
<dbReference type="UniPathway" id="UPA00138"/>
<dbReference type="InterPro" id="IPR000652">
    <property type="entry name" value="Triosephosphate_isomerase"/>
</dbReference>
<dbReference type="PANTHER" id="PTHR21139">
    <property type="entry name" value="TRIOSEPHOSPHATE ISOMERASE"/>
    <property type="match status" value="1"/>
</dbReference>
<dbReference type="FunFam" id="3.20.20.70:FF:000016">
    <property type="entry name" value="Triosephosphate isomerase"/>
    <property type="match status" value="1"/>
</dbReference>
<dbReference type="InterPro" id="IPR022896">
    <property type="entry name" value="TrioseP_Isoase_bac/euk"/>
</dbReference>
<dbReference type="Proteomes" id="UP000236454">
    <property type="component" value="Unassembled WGS sequence"/>
</dbReference>
<evidence type="ECO:0000256" key="3">
    <source>
        <dbReference type="ARBA" id="ARBA00022432"/>
    </source>
</evidence>
<comment type="subcellular location">
    <subcellularLocation>
        <location evidence="7 8">Cytoplasm</location>
    </subcellularLocation>
</comment>
<comment type="pathway">
    <text evidence="7 8">Carbohydrate biosynthesis; gluconeogenesis.</text>
</comment>
<dbReference type="GO" id="GO:0004807">
    <property type="term" value="F:triose-phosphate isomerase activity"/>
    <property type="evidence" value="ECO:0007669"/>
    <property type="project" value="UniProtKB-UniRule"/>
</dbReference>
<dbReference type="EC" id="5.3.1.1" evidence="7 8"/>
<keyword evidence="10" id="KW-1185">Reference proteome</keyword>
<keyword evidence="4 7" id="KW-0963">Cytoplasm</keyword>
<organism evidence="9 10">
    <name type="scientific">Lishizhenia tianjinensis</name>
    <dbReference type="NCBI Taxonomy" id="477690"/>
    <lineage>
        <taxon>Bacteria</taxon>
        <taxon>Pseudomonadati</taxon>
        <taxon>Bacteroidota</taxon>
        <taxon>Flavobacteriia</taxon>
        <taxon>Flavobacteriales</taxon>
        <taxon>Crocinitomicaceae</taxon>
        <taxon>Lishizhenia</taxon>
    </lineage>
</organism>
<evidence type="ECO:0000256" key="1">
    <source>
        <dbReference type="ARBA" id="ARBA00004680"/>
    </source>
</evidence>
<comment type="catalytic activity">
    <reaction evidence="7 8">
        <text>D-glyceraldehyde 3-phosphate = dihydroxyacetone phosphate</text>
        <dbReference type="Rhea" id="RHEA:18585"/>
        <dbReference type="ChEBI" id="CHEBI:57642"/>
        <dbReference type="ChEBI" id="CHEBI:59776"/>
        <dbReference type="EC" id="5.3.1.1"/>
    </reaction>
</comment>
<evidence type="ECO:0000256" key="4">
    <source>
        <dbReference type="ARBA" id="ARBA00022490"/>
    </source>
</evidence>
<keyword evidence="6 7" id="KW-0413">Isomerase</keyword>
<dbReference type="RefSeq" id="WP_090245510.1">
    <property type="nucleotide sequence ID" value="NZ_FPAS01000001.1"/>
</dbReference>
<comment type="function">
    <text evidence="7">Involved in the gluconeogenesis. Catalyzes stereospecifically the conversion of dihydroxyacetone phosphate (DHAP) to D-glyceraldehyde-3-phosphate (G3P).</text>
</comment>
<feature type="active site" description="Electrophile" evidence="7">
    <location>
        <position position="95"/>
    </location>
</feature>
<dbReference type="Pfam" id="PF00121">
    <property type="entry name" value="TIM"/>
    <property type="match status" value="1"/>
</dbReference>
<feature type="binding site" evidence="7">
    <location>
        <begin position="234"/>
        <end position="235"/>
    </location>
    <ligand>
        <name>substrate</name>
    </ligand>
</feature>
<dbReference type="Gene3D" id="3.20.20.70">
    <property type="entry name" value="Aldolase class I"/>
    <property type="match status" value="1"/>
</dbReference>
<protein>
    <recommendedName>
        <fullName evidence="7 8">Triosephosphate isomerase</fullName>
        <shortName evidence="7">TIM</shortName>
        <shortName evidence="7">TPI</shortName>
        <ecNumber evidence="7 8">5.3.1.1</ecNumber>
    </recommendedName>
    <alternativeName>
        <fullName evidence="7">Triose-phosphate isomerase</fullName>
    </alternativeName>
</protein>
<feature type="binding site" evidence="7">
    <location>
        <position position="173"/>
    </location>
    <ligand>
        <name>substrate</name>
    </ligand>
</feature>
<dbReference type="NCBIfam" id="TIGR00419">
    <property type="entry name" value="tim"/>
    <property type="match status" value="1"/>
</dbReference>
<evidence type="ECO:0000256" key="8">
    <source>
        <dbReference type="RuleBase" id="RU363013"/>
    </source>
</evidence>
<dbReference type="GO" id="GO:0046166">
    <property type="term" value="P:glyceraldehyde-3-phosphate biosynthetic process"/>
    <property type="evidence" value="ECO:0007669"/>
    <property type="project" value="TreeGrafter"/>
</dbReference>